<protein>
    <submittedName>
        <fullName evidence="8">PLDc N-terminal domain-containing protein</fullName>
    </submittedName>
</protein>
<gene>
    <name evidence="8" type="ORF">ACFPYL_11240</name>
</gene>
<dbReference type="Proteomes" id="UP001596135">
    <property type="component" value="Unassembled WGS sequence"/>
</dbReference>
<proteinExistence type="predicted"/>
<evidence type="ECO:0000256" key="1">
    <source>
        <dbReference type="ARBA" id="ARBA00004651"/>
    </source>
</evidence>
<comment type="subcellular location">
    <subcellularLocation>
        <location evidence="1">Cell membrane</location>
        <topology evidence="1">Multi-pass membrane protein</topology>
    </subcellularLocation>
</comment>
<feature type="transmembrane region" description="Helical" evidence="6">
    <location>
        <begin position="7"/>
        <end position="25"/>
    </location>
</feature>
<evidence type="ECO:0000313" key="8">
    <source>
        <dbReference type="EMBL" id="MFC6043655.1"/>
    </source>
</evidence>
<feature type="transmembrane region" description="Helical" evidence="6">
    <location>
        <begin position="31"/>
        <end position="51"/>
    </location>
</feature>
<evidence type="ECO:0000259" key="7">
    <source>
        <dbReference type="Pfam" id="PF13396"/>
    </source>
</evidence>
<keyword evidence="4 6" id="KW-1133">Transmembrane helix</keyword>
<accession>A0ABW1LI62</accession>
<reference evidence="9" key="1">
    <citation type="journal article" date="2019" name="Int. J. Syst. Evol. Microbiol.">
        <title>The Global Catalogue of Microorganisms (GCM) 10K type strain sequencing project: providing services to taxonomists for standard genome sequencing and annotation.</title>
        <authorList>
            <consortium name="The Broad Institute Genomics Platform"/>
            <consortium name="The Broad Institute Genome Sequencing Center for Infectious Disease"/>
            <person name="Wu L."/>
            <person name="Ma J."/>
        </authorList>
    </citation>
    <scope>NUCLEOTIDE SEQUENCE [LARGE SCALE GENOMIC DNA]</scope>
    <source>
        <strain evidence="9">CCUG 54522</strain>
    </source>
</reference>
<sequence>MGTIIGIIALIAAIWVIIEVARSSASTGAKIVWIVCAIFFSIITAVVWAVWGRKEFGGQKSVV</sequence>
<evidence type="ECO:0000256" key="6">
    <source>
        <dbReference type="SAM" id="Phobius"/>
    </source>
</evidence>
<keyword evidence="5 6" id="KW-0472">Membrane</keyword>
<keyword evidence="3 6" id="KW-0812">Transmembrane</keyword>
<evidence type="ECO:0000256" key="2">
    <source>
        <dbReference type="ARBA" id="ARBA00022475"/>
    </source>
</evidence>
<evidence type="ECO:0000256" key="3">
    <source>
        <dbReference type="ARBA" id="ARBA00022692"/>
    </source>
</evidence>
<dbReference type="InterPro" id="IPR027379">
    <property type="entry name" value="CLS_N"/>
</dbReference>
<keyword evidence="2" id="KW-1003">Cell membrane</keyword>
<comment type="caution">
    <text evidence="8">The sequence shown here is derived from an EMBL/GenBank/DDBJ whole genome shotgun (WGS) entry which is preliminary data.</text>
</comment>
<evidence type="ECO:0000256" key="5">
    <source>
        <dbReference type="ARBA" id="ARBA00023136"/>
    </source>
</evidence>
<organism evidence="8 9">
    <name type="scientific">Nocardioides hankookensis</name>
    <dbReference type="NCBI Taxonomy" id="443157"/>
    <lineage>
        <taxon>Bacteria</taxon>
        <taxon>Bacillati</taxon>
        <taxon>Actinomycetota</taxon>
        <taxon>Actinomycetes</taxon>
        <taxon>Propionibacteriales</taxon>
        <taxon>Nocardioidaceae</taxon>
        <taxon>Nocardioides</taxon>
    </lineage>
</organism>
<feature type="domain" description="Cardiolipin synthase N-terminal" evidence="7">
    <location>
        <begin position="11"/>
        <end position="53"/>
    </location>
</feature>
<dbReference type="EMBL" id="JBHSRJ010000004">
    <property type="protein sequence ID" value="MFC6043655.1"/>
    <property type="molecule type" value="Genomic_DNA"/>
</dbReference>
<name>A0ABW1LI62_9ACTN</name>
<keyword evidence="9" id="KW-1185">Reference proteome</keyword>
<dbReference type="Pfam" id="PF13396">
    <property type="entry name" value="PLDc_N"/>
    <property type="match status" value="1"/>
</dbReference>
<dbReference type="RefSeq" id="WP_379153893.1">
    <property type="nucleotide sequence ID" value="NZ_JBHSRJ010000004.1"/>
</dbReference>
<evidence type="ECO:0000313" key="9">
    <source>
        <dbReference type="Proteomes" id="UP001596135"/>
    </source>
</evidence>
<evidence type="ECO:0000256" key="4">
    <source>
        <dbReference type="ARBA" id="ARBA00022989"/>
    </source>
</evidence>